<dbReference type="InterPro" id="IPR050712">
    <property type="entry name" value="NAD(P)H-dep_reductase"/>
</dbReference>
<dbReference type="HOGENOM" id="CLU_055322_2_2_5"/>
<accession>A0A017HS63</accession>
<proteinExistence type="predicted"/>
<evidence type="ECO:0000259" key="1">
    <source>
        <dbReference type="Pfam" id="PF03358"/>
    </source>
</evidence>
<evidence type="ECO:0000313" key="2">
    <source>
        <dbReference type="EMBL" id="EYD77165.1"/>
    </source>
</evidence>
<reference evidence="2 3" key="1">
    <citation type="submission" date="2013-02" db="EMBL/GenBank/DDBJ databases">
        <authorList>
            <person name="Fiebig A."/>
            <person name="Goeker M."/>
            <person name="Klenk H.-P.P."/>
        </authorList>
    </citation>
    <scope>NUCLEOTIDE SEQUENCE [LARGE SCALE GENOMIC DNA]</scope>
    <source>
        <strain evidence="2 3">DSM 19309</strain>
    </source>
</reference>
<evidence type="ECO:0000313" key="3">
    <source>
        <dbReference type="Proteomes" id="UP000019666"/>
    </source>
</evidence>
<dbReference type="EMBL" id="AOSK01000035">
    <property type="protein sequence ID" value="EYD77165.1"/>
    <property type="molecule type" value="Genomic_DNA"/>
</dbReference>
<gene>
    <name evidence="2" type="ORF">Rumeso_01277</name>
</gene>
<dbReference type="InterPro" id="IPR029039">
    <property type="entry name" value="Flavoprotein-like_sf"/>
</dbReference>
<dbReference type="GO" id="GO:0016491">
    <property type="term" value="F:oxidoreductase activity"/>
    <property type="evidence" value="ECO:0007669"/>
    <property type="project" value="InterPro"/>
</dbReference>
<comment type="caution">
    <text evidence="2">The sequence shown here is derived from an EMBL/GenBank/DDBJ whole genome shotgun (WGS) entry which is preliminary data.</text>
</comment>
<keyword evidence="3" id="KW-1185">Reference proteome</keyword>
<feature type="domain" description="NADPH-dependent FMN reductase-like" evidence="1">
    <location>
        <begin position="5"/>
        <end position="145"/>
    </location>
</feature>
<dbReference type="Proteomes" id="UP000019666">
    <property type="component" value="Unassembled WGS sequence"/>
</dbReference>
<dbReference type="GO" id="GO:0010181">
    <property type="term" value="F:FMN binding"/>
    <property type="evidence" value="ECO:0007669"/>
    <property type="project" value="TreeGrafter"/>
</dbReference>
<dbReference type="GO" id="GO:0005829">
    <property type="term" value="C:cytosol"/>
    <property type="evidence" value="ECO:0007669"/>
    <property type="project" value="TreeGrafter"/>
</dbReference>
<dbReference type="PATRIC" id="fig|442562.3.peg.1266"/>
<dbReference type="RefSeq" id="WP_037280007.1">
    <property type="nucleotide sequence ID" value="NZ_KK088568.1"/>
</dbReference>
<dbReference type="Pfam" id="PF03358">
    <property type="entry name" value="FMN_red"/>
    <property type="match status" value="1"/>
</dbReference>
<sequence length="202" mass="22603">MAQKPKIALIISSTRDARWADKPAQWALRKLQERDDIEVELVDLRDFDLPFFNEVASNAYVPSQDPNAVRWQEKVASFDGYVFLVAEYNRSITGALKNALDQAYVDWGKKPMGLVAYGSVGGARAAEQLRLIAIELQMVPVRAGVHIGGSDFYRVSAYNPNPEPMEALDGVLGGSLKDMADQVSWYARVLKEARREEERRAA</sequence>
<dbReference type="InterPro" id="IPR005025">
    <property type="entry name" value="FMN_Rdtase-like_dom"/>
</dbReference>
<dbReference type="Gene3D" id="3.40.50.360">
    <property type="match status" value="1"/>
</dbReference>
<organism evidence="2 3">
    <name type="scientific">Rubellimicrobium mesophilum DSM 19309</name>
    <dbReference type="NCBI Taxonomy" id="442562"/>
    <lineage>
        <taxon>Bacteria</taxon>
        <taxon>Pseudomonadati</taxon>
        <taxon>Pseudomonadota</taxon>
        <taxon>Alphaproteobacteria</taxon>
        <taxon>Rhodobacterales</taxon>
        <taxon>Roseobacteraceae</taxon>
        <taxon>Rubellimicrobium</taxon>
    </lineage>
</organism>
<dbReference type="PANTHER" id="PTHR30543">
    <property type="entry name" value="CHROMATE REDUCTASE"/>
    <property type="match status" value="1"/>
</dbReference>
<name>A0A017HS63_9RHOB</name>
<dbReference type="OrthoDB" id="9812295at2"/>
<dbReference type="AlphaFoldDB" id="A0A017HS63"/>
<protein>
    <submittedName>
        <fullName evidence="2">Putative reductase</fullName>
    </submittedName>
</protein>
<dbReference type="STRING" id="442562.Rumeso_01277"/>
<dbReference type="PANTHER" id="PTHR30543:SF21">
    <property type="entry name" value="NAD(P)H-DEPENDENT FMN REDUCTASE LOT6"/>
    <property type="match status" value="1"/>
</dbReference>
<dbReference type="SUPFAM" id="SSF52218">
    <property type="entry name" value="Flavoproteins"/>
    <property type="match status" value="1"/>
</dbReference>